<feature type="compositionally biased region" description="Basic and acidic residues" evidence="1">
    <location>
        <begin position="45"/>
        <end position="54"/>
    </location>
</feature>
<evidence type="ECO:0000256" key="1">
    <source>
        <dbReference type="SAM" id="MobiDB-lite"/>
    </source>
</evidence>
<dbReference type="AlphaFoldDB" id="A0A9P5H9I5"/>
<organism evidence="2 3">
    <name type="scientific">Cylindrodendrum hubeiense</name>
    <dbReference type="NCBI Taxonomy" id="595255"/>
    <lineage>
        <taxon>Eukaryota</taxon>
        <taxon>Fungi</taxon>
        <taxon>Dikarya</taxon>
        <taxon>Ascomycota</taxon>
        <taxon>Pezizomycotina</taxon>
        <taxon>Sordariomycetes</taxon>
        <taxon>Hypocreomycetidae</taxon>
        <taxon>Hypocreales</taxon>
        <taxon>Nectriaceae</taxon>
        <taxon>Cylindrodendrum</taxon>
    </lineage>
</organism>
<reference evidence="2" key="1">
    <citation type="submission" date="2020-03" db="EMBL/GenBank/DDBJ databases">
        <title>Draft Genome Sequence of Cylindrodendrum hubeiense.</title>
        <authorList>
            <person name="Buettner E."/>
            <person name="Kellner H."/>
        </authorList>
    </citation>
    <scope>NUCLEOTIDE SEQUENCE</scope>
    <source>
        <strain evidence="2">IHI 201604</strain>
    </source>
</reference>
<proteinExistence type="predicted"/>
<accession>A0A9P5H9I5</accession>
<protein>
    <submittedName>
        <fullName evidence="2">Uncharacterized protein</fullName>
    </submittedName>
</protein>
<evidence type="ECO:0000313" key="2">
    <source>
        <dbReference type="EMBL" id="KAF7551274.1"/>
    </source>
</evidence>
<feature type="compositionally biased region" description="Basic and acidic residues" evidence="1">
    <location>
        <begin position="160"/>
        <end position="169"/>
    </location>
</feature>
<name>A0A9P5H9I5_9HYPO</name>
<gene>
    <name evidence="2" type="ORF">G7Z17_g5123</name>
</gene>
<evidence type="ECO:0000313" key="3">
    <source>
        <dbReference type="Proteomes" id="UP000722485"/>
    </source>
</evidence>
<keyword evidence="3" id="KW-1185">Reference proteome</keyword>
<dbReference type="EMBL" id="JAANBB010000081">
    <property type="protein sequence ID" value="KAF7551274.1"/>
    <property type="molecule type" value="Genomic_DNA"/>
</dbReference>
<dbReference type="Proteomes" id="UP000722485">
    <property type="component" value="Unassembled WGS sequence"/>
</dbReference>
<sequence length="267" mass="28625">MWMMAKTSRTRTTSVKHHYRLRGWALVTDKRHNLDSGQRAGHTPTPRERRETRDVDLGVGAHRRDQEANGHGASVLRRLDDAGRRRQVTGWGLSQRSGGAACWLPAAKSLQRDEHRPVHQISPFPNGAGGACEIPERRPASVVAKPTPRSPEGLAPGHAPADRVQRGPREATPGRAKSALTAVKWQPPFDSATALTAAQLTRACGRWSVPRSSLAQAGAGGAAGVSSAAGVGQLALQYPYSVQISYSVLRTYPGPARPISLALWGAV</sequence>
<feature type="region of interest" description="Disordered" evidence="1">
    <location>
        <begin position="143"/>
        <end position="174"/>
    </location>
</feature>
<comment type="caution">
    <text evidence="2">The sequence shown here is derived from an EMBL/GenBank/DDBJ whole genome shotgun (WGS) entry which is preliminary data.</text>
</comment>
<feature type="region of interest" description="Disordered" evidence="1">
    <location>
        <begin position="32"/>
        <end position="54"/>
    </location>
</feature>